<gene>
    <name evidence="4" type="ORF">A8C32_12235</name>
</gene>
<comment type="caution">
    <text evidence="4">The sequence shown here is derived from an EMBL/GenBank/DDBJ whole genome shotgun (WGS) entry which is preliminary data.</text>
</comment>
<feature type="domain" description="Secretion system C-terminal sorting" evidence="3">
    <location>
        <begin position="845"/>
        <end position="913"/>
    </location>
</feature>
<keyword evidence="1 2" id="KW-0732">Signal</keyword>
<feature type="signal peptide" evidence="2">
    <location>
        <begin position="1"/>
        <end position="28"/>
    </location>
</feature>
<reference evidence="4 5" key="1">
    <citation type="submission" date="2016-05" db="EMBL/GenBank/DDBJ databases">
        <title>Draft Genome Sequence of Algibacter sp. Strain SK-16 Isolated from the Surface Water of Aburatsubo Inlet.</title>
        <authorList>
            <person name="Wong S.-K."/>
            <person name="Yoshizawa S."/>
            <person name="Nakajima Y."/>
            <person name="Ogura Y."/>
            <person name="Tetsuya H."/>
            <person name="Hamasaki K."/>
        </authorList>
    </citation>
    <scope>NUCLEOTIDE SEQUENCE [LARGE SCALE GENOMIC DNA]</scope>
    <source>
        <strain evidence="4 5">SK-16</strain>
    </source>
</reference>
<dbReference type="EMBL" id="MDJD01000007">
    <property type="protein sequence ID" value="OEK09477.1"/>
    <property type="molecule type" value="Genomic_DNA"/>
</dbReference>
<name>A0A1E5TDR1_9FLAO</name>
<dbReference type="AlphaFoldDB" id="A0A1E5TDR1"/>
<evidence type="ECO:0000313" key="5">
    <source>
        <dbReference type="Proteomes" id="UP000095713"/>
    </source>
</evidence>
<protein>
    <recommendedName>
        <fullName evidence="3">Secretion system C-terminal sorting domain-containing protein</fullName>
    </recommendedName>
</protein>
<feature type="chain" id="PRO_5009186333" description="Secretion system C-terminal sorting domain-containing protein" evidence="2">
    <location>
        <begin position="29"/>
        <end position="915"/>
    </location>
</feature>
<organism evidence="4 5">
    <name type="scientific">Flavivirga aquatica</name>
    <dbReference type="NCBI Taxonomy" id="1849968"/>
    <lineage>
        <taxon>Bacteria</taxon>
        <taxon>Pseudomonadati</taxon>
        <taxon>Bacteroidota</taxon>
        <taxon>Flavobacteriia</taxon>
        <taxon>Flavobacteriales</taxon>
        <taxon>Flavobacteriaceae</taxon>
        <taxon>Flavivirga</taxon>
    </lineage>
</organism>
<dbReference type="Proteomes" id="UP000095713">
    <property type="component" value="Unassembled WGS sequence"/>
</dbReference>
<dbReference type="OrthoDB" id="1387316at2"/>
<dbReference type="SUPFAM" id="SSF51445">
    <property type="entry name" value="(Trans)glycosidases"/>
    <property type="match status" value="1"/>
</dbReference>
<dbReference type="RefSeq" id="WP_069828913.1">
    <property type="nucleotide sequence ID" value="NZ_MDJD01000007.1"/>
</dbReference>
<dbReference type="NCBIfam" id="TIGR04183">
    <property type="entry name" value="Por_Secre_tail"/>
    <property type="match status" value="1"/>
</dbReference>
<evidence type="ECO:0000256" key="1">
    <source>
        <dbReference type="ARBA" id="ARBA00022729"/>
    </source>
</evidence>
<accession>A0A1E5TDR1</accession>
<dbReference type="Pfam" id="PF18962">
    <property type="entry name" value="Por_Secre_tail"/>
    <property type="match status" value="1"/>
</dbReference>
<dbReference type="Gene3D" id="3.20.20.80">
    <property type="entry name" value="Glycosidases"/>
    <property type="match status" value="1"/>
</dbReference>
<proteinExistence type="predicted"/>
<dbReference type="STRING" id="1849968.A8C32_12235"/>
<evidence type="ECO:0000259" key="3">
    <source>
        <dbReference type="Pfam" id="PF18962"/>
    </source>
</evidence>
<keyword evidence="5" id="KW-1185">Reference proteome</keyword>
<dbReference type="InterPro" id="IPR017853">
    <property type="entry name" value="GH"/>
</dbReference>
<dbReference type="InterPro" id="IPR026444">
    <property type="entry name" value="Secre_tail"/>
</dbReference>
<evidence type="ECO:0000256" key="2">
    <source>
        <dbReference type="SAM" id="SignalP"/>
    </source>
</evidence>
<sequence length="915" mass="103566">MKKKPTKMLLKKRYFLLVFLLVSSTTFSQTKFYQGLLNQTAWDNLITEINTKTKTLKSKIAEAETANLESSYARGSIVSVREFVVYATKDREKAASLQTIYETSNAFRGFNRNFESQLVLEGISGAPDYSLFHPYQQLYDCINILDFAIAEIQDQLDGNIILSKTLDFTAPGKPRLAKDASYYTKGRNVIFPSTFWSMPDEADLMETNGYLGETFNSPQNTERPGVTRSSYARARARSLSKQIANNQTPTQVHYTHTKLPAYMRTDYPGIGDHPRAFVHYDIDHPEITNLNRSMISTFNPGIVAAAAGSPLIYVLSNEPHWNIAKGEPQASLGVSNHTMNAYVEHLKAEYKNINRLNRVYNSFNGNKNFTNFNQLKTEYTIPLDRKVWQGTPIWYDWLRFNMNRSNRWHKNLKTITRESHAAAKISIKILGREVEDPRRDGGIDVETLMDMQDVIGFDAQVVPNETHGRNNRKYSEWLNRYIMDWREQTIMLDFAKSLHPNKPTFDSEWHAISSNAWDNFRLDRGYVRSSLWLAFSNGMSVLNCWWWYREHEDRTTRNGPVFKGDLEGKALGDGNIMFSPQHQAVSFDTFGRTMKEINAHSNTVASLIPAERDVLIYYSNEAAIQDYEYAGQMSDVYEALKLLNVKVGFTTPSKINSLGYKPKSIIIPPTLYSLDSTIDSLATYKANNPSVDMLQVRRIGNGVENFGKDEKGTPDASRDISFINKSIFFDANINSLINRLRAKLVLPTPPVNITLPGTTKKAFGVFASKGNTASGKEVISLINVSLNDREIKLPDSSNYINLLDGKVINSTHVMKPYDVLLLEKVRVGSLLGIDDSKVIEKTYSIYPIPAKNSLNIVNDITGKYTIYNVNGAIIKSVSSKEKSFQINVDNLSSGVYFLELPTNEGKQVETIIISN</sequence>
<evidence type="ECO:0000313" key="4">
    <source>
        <dbReference type="EMBL" id="OEK09477.1"/>
    </source>
</evidence>